<reference evidence="1" key="2">
    <citation type="journal article" date="2015" name="Fish Shellfish Immunol.">
        <title>Early steps in the European eel (Anguilla anguilla)-Vibrio vulnificus interaction in the gills: Role of the RtxA13 toxin.</title>
        <authorList>
            <person name="Callol A."/>
            <person name="Pajuelo D."/>
            <person name="Ebbesson L."/>
            <person name="Teles M."/>
            <person name="MacKenzie S."/>
            <person name="Amaro C."/>
        </authorList>
    </citation>
    <scope>NUCLEOTIDE SEQUENCE</scope>
</reference>
<organism evidence="1">
    <name type="scientific">Anguilla anguilla</name>
    <name type="common">European freshwater eel</name>
    <name type="synonym">Muraena anguilla</name>
    <dbReference type="NCBI Taxonomy" id="7936"/>
    <lineage>
        <taxon>Eukaryota</taxon>
        <taxon>Metazoa</taxon>
        <taxon>Chordata</taxon>
        <taxon>Craniata</taxon>
        <taxon>Vertebrata</taxon>
        <taxon>Euteleostomi</taxon>
        <taxon>Actinopterygii</taxon>
        <taxon>Neopterygii</taxon>
        <taxon>Teleostei</taxon>
        <taxon>Anguilliformes</taxon>
        <taxon>Anguillidae</taxon>
        <taxon>Anguilla</taxon>
    </lineage>
</organism>
<name>A0A0E9PJS0_ANGAN</name>
<dbReference type="EMBL" id="GBXM01104267">
    <property type="protein sequence ID" value="JAH04310.1"/>
    <property type="molecule type" value="Transcribed_RNA"/>
</dbReference>
<sequence length="36" mass="4274">MVMGTISRISQHSQRDRRAIHNDTKLLVPHFLQLHH</sequence>
<reference evidence="1" key="1">
    <citation type="submission" date="2014-11" db="EMBL/GenBank/DDBJ databases">
        <authorList>
            <person name="Amaro Gonzalez C."/>
        </authorList>
    </citation>
    <scope>NUCLEOTIDE SEQUENCE</scope>
</reference>
<proteinExistence type="predicted"/>
<dbReference type="AlphaFoldDB" id="A0A0E9PJS0"/>
<evidence type="ECO:0000313" key="1">
    <source>
        <dbReference type="EMBL" id="JAH04310.1"/>
    </source>
</evidence>
<protein>
    <submittedName>
        <fullName evidence="1">Uncharacterized protein</fullName>
    </submittedName>
</protein>
<accession>A0A0E9PJS0</accession>